<dbReference type="PANTHER" id="PTHR28219:SF1">
    <property type="entry name" value="UPF0642 PROTEIN YBL028C"/>
    <property type="match status" value="1"/>
</dbReference>
<feature type="domain" description="DUF2423" evidence="2">
    <location>
        <begin position="1"/>
        <end position="44"/>
    </location>
</feature>
<keyword evidence="4" id="KW-1185">Reference proteome</keyword>
<feature type="region of interest" description="Disordered" evidence="1">
    <location>
        <begin position="1"/>
        <end position="110"/>
    </location>
</feature>
<evidence type="ECO:0000313" key="3">
    <source>
        <dbReference type="EMBL" id="KAG5422106.1"/>
    </source>
</evidence>
<comment type="caution">
    <text evidence="3">The sequence shown here is derived from an EMBL/GenBank/DDBJ whole genome shotgun (WGS) entry which is preliminary data.</text>
</comment>
<dbReference type="RefSeq" id="XP_067551222.1">
    <property type="nucleotide sequence ID" value="XM_067689919.1"/>
</dbReference>
<feature type="compositionally biased region" description="Basic residues" evidence="1">
    <location>
        <begin position="1"/>
        <end position="17"/>
    </location>
</feature>
<dbReference type="OrthoDB" id="4087970at2759"/>
<dbReference type="PANTHER" id="PTHR28219">
    <property type="entry name" value="UPF0642 PROTEIN YBL028C"/>
    <property type="match status" value="1"/>
</dbReference>
<evidence type="ECO:0000259" key="2">
    <source>
        <dbReference type="Pfam" id="PF10338"/>
    </source>
</evidence>
<dbReference type="Proteomes" id="UP000669133">
    <property type="component" value="Unassembled WGS sequence"/>
</dbReference>
<gene>
    <name evidence="3" type="ORF">I9W82_001199</name>
</gene>
<organism evidence="3 4">
    <name type="scientific">Candida metapsilosis</name>
    <dbReference type="NCBI Taxonomy" id="273372"/>
    <lineage>
        <taxon>Eukaryota</taxon>
        <taxon>Fungi</taxon>
        <taxon>Dikarya</taxon>
        <taxon>Ascomycota</taxon>
        <taxon>Saccharomycotina</taxon>
        <taxon>Pichiomycetes</taxon>
        <taxon>Debaryomycetaceae</taxon>
        <taxon>Candida/Lodderomyces clade</taxon>
        <taxon>Candida</taxon>
    </lineage>
</organism>
<dbReference type="AlphaFoldDB" id="A0A8H8DES6"/>
<dbReference type="Pfam" id="PF10338">
    <property type="entry name" value="YBL028C_N"/>
    <property type="match status" value="1"/>
</dbReference>
<feature type="compositionally biased region" description="Polar residues" evidence="1">
    <location>
        <begin position="79"/>
        <end position="93"/>
    </location>
</feature>
<sequence>MAKSLRSKSKLQAKSVKRKGEFAKYADERSKRLAEKMAKETAQQEAEKKNNKSKQANGEEIMEVDDTKDENDQKDANSKKVSTSGWRDSNSQRYKQRQLKNKSKKKTLKF</sequence>
<dbReference type="InterPro" id="IPR019434">
    <property type="entry name" value="DUF2423"/>
</dbReference>
<evidence type="ECO:0000256" key="1">
    <source>
        <dbReference type="SAM" id="MobiDB-lite"/>
    </source>
</evidence>
<dbReference type="EMBL" id="JAEOAQ010000001">
    <property type="protein sequence ID" value="KAG5422106.1"/>
    <property type="molecule type" value="Genomic_DNA"/>
</dbReference>
<feature type="compositionally biased region" description="Basic and acidic residues" evidence="1">
    <location>
        <begin position="18"/>
        <end position="39"/>
    </location>
</feature>
<name>A0A8H8DES6_9ASCO</name>
<evidence type="ECO:0000313" key="4">
    <source>
        <dbReference type="Proteomes" id="UP000669133"/>
    </source>
</evidence>
<feature type="compositionally biased region" description="Basic residues" evidence="1">
    <location>
        <begin position="94"/>
        <end position="110"/>
    </location>
</feature>
<protein>
    <recommendedName>
        <fullName evidence="2">DUF2423 domain-containing protein</fullName>
    </recommendedName>
</protein>
<dbReference type="GeneID" id="93649828"/>
<proteinExistence type="predicted"/>
<reference evidence="3 4" key="1">
    <citation type="submission" date="2020-12" db="EMBL/GenBank/DDBJ databases">
        <title>Effect of drift, selection, and recombination on the evolution of hybrid genomes in Candida yeast pathogens.</title>
        <authorList>
            <person name="Mixao V."/>
            <person name="Ksiezopolska E."/>
            <person name="Saus E."/>
            <person name="Boekhout T."/>
            <person name="Gacser A."/>
            <person name="Gabaldon T."/>
        </authorList>
    </citation>
    <scope>NUCLEOTIDE SEQUENCE [LARGE SCALE GENOMIC DNA]</scope>
    <source>
        <strain evidence="3 4">BP57</strain>
    </source>
</reference>
<accession>A0A8H8DES6</accession>
<feature type="compositionally biased region" description="Acidic residues" evidence="1">
    <location>
        <begin position="60"/>
        <end position="69"/>
    </location>
</feature>
<dbReference type="GO" id="GO:0030687">
    <property type="term" value="C:preribosome, large subunit precursor"/>
    <property type="evidence" value="ECO:0007669"/>
    <property type="project" value="TreeGrafter"/>
</dbReference>